<keyword evidence="8" id="KW-0325">Glycoprotein</keyword>
<evidence type="ECO:0000313" key="15">
    <source>
        <dbReference type="EMBL" id="GAA0171503.1"/>
    </source>
</evidence>
<dbReference type="EMBL" id="BAABME010007697">
    <property type="protein sequence ID" value="GAA0171503.1"/>
    <property type="molecule type" value="Genomic_DNA"/>
</dbReference>
<evidence type="ECO:0000256" key="2">
    <source>
        <dbReference type="ARBA" id="ARBA00011073"/>
    </source>
</evidence>
<dbReference type="InterPro" id="IPR010259">
    <property type="entry name" value="S8pro/Inhibitor_I9"/>
</dbReference>
<dbReference type="InterPro" id="IPR034197">
    <property type="entry name" value="Peptidases_S8_3"/>
</dbReference>
<evidence type="ECO:0000259" key="12">
    <source>
        <dbReference type="Pfam" id="PF00082"/>
    </source>
</evidence>
<keyword evidence="4 10" id="KW-0645">Protease</keyword>
<dbReference type="Gene3D" id="3.40.50.200">
    <property type="entry name" value="Peptidase S8/S53 domain"/>
    <property type="match status" value="1"/>
</dbReference>
<evidence type="ECO:0000259" key="13">
    <source>
        <dbReference type="Pfam" id="PF05922"/>
    </source>
</evidence>
<dbReference type="FunFam" id="3.30.70.80:FF:000003">
    <property type="entry name" value="Subtilisin-like protease SBT1.9"/>
    <property type="match status" value="1"/>
</dbReference>
<proteinExistence type="inferred from homology"/>
<comment type="caution">
    <text evidence="15">The sequence shown here is derived from an EMBL/GenBank/DDBJ whole genome shotgun (WGS) entry which is preliminary data.</text>
</comment>
<feature type="active site" description="Charge relay system" evidence="9 10">
    <location>
        <position position="236"/>
    </location>
</feature>
<dbReference type="InterPro" id="IPR045051">
    <property type="entry name" value="SBT"/>
</dbReference>
<evidence type="ECO:0000256" key="7">
    <source>
        <dbReference type="ARBA" id="ARBA00022825"/>
    </source>
</evidence>
<evidence type="ECO:0000256" key="4">
    <source>
        <dbReference type="ARBA" id="ARBA00022670"/>
    </source>
</evidence>
<evidence type="ECO:0000256" key="5">
    <source>
        <dbReference type="ARBA" id="ARBA00022729"/>
    </source>
</evidence>
<dbReference type="PROSITE" id="PS51892">
    <property type="entry name" value="SUBTILASE"/>
    <property type="match status" value="1"/>
</dbReference>
<keyword evidence="3" id="KW-0964">Secreted</keyword>
<evidence type="ECO:0000256" key="6">
    <source>
        <dbReference type="ARBA" id="ARBA00022801"/>
    </source>
</evidence>
<evidence type="ECO:0000259" key="14">
    <source>
        <dbReference type="Pfam" id="PF17766"/>
    </source>
</evidence>
<dbReference type="PRINTS" id="PR00723">
    <property type="entry name" value="SUBTILISIN"/>
</dbReference>
<dbReference type="InterPro" id="IPR023828">
    <property type="entry name" value="Peptidase_S8_Ser-AS"/>
</dbReference>
<evidence type="ECO:0000256" key="10">
    <source>
        <dbReference type="PROSITE-ProRule" id="PRU01240"/>
    </source>
</evidence>
<evidence type="ECO:0000313" key="16">
    <source>
        <dbReference type="Proteomes" id="UP001454036"/>
    </source>
</evidence>
<dbReference type="InterPro" id="IPR037045">
    <property type="entry name" value="S8pro/Inhibitor_I9_sf"/>
</dbReference>
<dbReference type="PROSITE" id="PS00138">
    <property type="entry name" value="SUBTILASE_SER"/>
    <property type="match status" value="1"/>
</dbReference>
<dbReference type="InterPro" id="IPR000209">
    <property type="entry name" value="Peptidase_S8/S53_dom"/>
</dbReference>
<accession>A0AAV3R6C6</accession>
<dbReference type="CDD" id="cd04852">
    <property type="entry name" value="Peptidases_S8_3"/>
    <property type="match status" value="1"/>
</dbReference>
<comment type="similarity">
    <text evidence="2 10">Belongs to the peptidase S8 family.</text>
</comment>
<dbReference type="InterPro" id="IPR036852">
    <property type="entry name" value="Peptidase_S8/S53_dom_sf"/>
</dbReference>
<sequence>MAQLIQFQRLQFFIALFIVVLISQSRSSSDTLVSPGSFPISSVEKSTYIIHMDKSAMPKIFNSHHHWYSATVNSLKSETWSTSFSSSDSSSILYTYDHALHGFSAMLSEYELENLKKLPGFLSAAKDKVVIHHTTHTTDFLSLNPSSGLWPTSGFGNDVIIGIVDSGYWPESQSFKDDGMGKVPGRWKGGCESGEEFNSSMCNKKVIGARYFNKALIAKNPGQKVTMNSPRDIDGHGTHTASTAAGNYVDNVSFFGYAKGTAKGVAPRARLAIYKVTWLEGAYTSDVIAGMDQAVADGVDILSVSLGFYGVDPFYENPLAIASFGAMEKGVLVALSAGNDGPTPKTLHNDIPWPLTVGASTVDRTFTGTLTLGNGLIITGWTMFPASALLENSTLYYEKTLALCDDPVLLSRSPYAIIICEDTGKVLEQLEHVTRSNSIGAIFISEDPVLFEKGGVPWPAVVISRKEGNSVIKYAKASKEPTASIKFQETIIGKKPAPSVALYSSRGPSKNYPGILKPDLMAPGSLVLAAFVPGQTSAMIGFQISLSSEYTMMSGTSMSCPHAAGVAAMLRGSHPDWSPAVIRSAMMTTANNLDNTNSPIKDFGNNMKIASPLDMGSGQIDPNRALDPGLVYDIAPEEYVKLLCFMNYTKQQISTITRRSIGQLDCSKKSGDINYPSFAAVQSNDSKISVQTFKRTVMNVGNGAAEYRANITMPNGSKVTVSPGILNFSKKYEKQSYNLTIRGKINSNKNETKVAFGWLSWIEEHGRYVVRSPIVILPL</sequence>
<feature type="signal peptide" evidence="11">
    <location>
        <begin position="1"/>
        <end position="27"/>
    </location>
</feature>
<evidence type="ECO:0000256" key="8">
    <source>
        <dbReference type="ARBA" id="ARBA00023180"/>
    </source>
</evidence>
<feature type="active site" description="Charge relay system" evidence="9 10">
    <location>
        <position position="165"/>
    </location>
</feature>
<feature type="active site" description="Charge relay system" evidence="9 10">
    <location>
        <position position="557"/>
    </location>
</feature>
<dbReference type="CDD" id="cd02120">
    <property type="entry name" value="PA_subtilisin_like"/>
    <property type="match status" value="1"/>
</dbReference>
<name>A0AAV3R6C6_LITER</name>
<feature type="chain" id="PRO_5043472586" evidence="11">
    <location>
        <begin position="28"/>
        <end position="779"/>
    </location>
</feature>
<dbReference type="PANTHER" id="PTHR10795">
    <property type="entry name" value="PROPROTEIN CONVERTASE SUBTILISIN/KEXIN"/>
    <property type="match status" value="1"/>
</dbReference>
<keyword evidence="16" id="KW-1185">Reference proteome</keyword>
<evidence type="ECO:0000256" key="3">
    <source>
        <dbReference type="ARBA" id="ARBA00022525"/>
    </source>
</evidence>
<feature type="domain" description="Peptidase S8/S53" evidence="12">
    <location>
        <begin position="156"/>
        <end position="597"/>
    </location>
</feature>
<dbReference type="Pfam" id="PF00082">
    <property type="entry name" value="Peptidase_S8"/>
    <property type="match status" value="1"/>
</dbReference>
<dbReference type="Gene3D" id="2.60.40.2310">
    <property type="match status" value="1"/>
</dbReference>
<feature type="domain" description="Inhibitor I9" evidence="13">
    <location>
        <begin position="47"/>
        <end position="130"/>
    </location>
</feature>
<dbReference type="InterPro" id="IPR015500">
    <property type="entry name" value="Peptidase_S8_subtilisin-rel"/>
</dbReference>
<dbReference type="AlphaFoldDB" id="A0AAV3R6C6"/>
<protein>
    <submittedName>
        <fullName evidence="15">Serine protease</fullName>
    </submittedName>
</protein>
<dbReference type="Pfam" id="PF05922">
    <property type="entry name" value="Inhibitor_I9"/>
    <property type="match status" value="1"/>
</dbReference>
<keyword evidence="5 11" id="KW-0732">Signal</keyword>
<comment type="subcellular location">
    <subcellularLocation>
        <location evidence="1">Secreted</location>
    </subcellularLocation>
</comment>
<dbReference type="Gene3D" id="3.50.30.30">
    <property type="match status" value="1"/>
</dbReference>
<keyword evidence="7 10" id="KW-0720">Serine protease</keyword>
<dbReference type="GO" id="GO:0005576">
    <property type="term" value="C:extracellular region"/>
    <property type="evidence" value="ECO:0007669"/>
    <property type="project" value="UniProtKB-SubCell"/>
</dbReference>
<dbReference type="FunFam" id="3.40.50.200:FF:000006">
    <property type="entry name" value="Subtilisin-like protease SBT1.5"/>
    <property type="match status" value="1"/>
</dbReference>
<organism evidence="15 16">
    <name type="scientific">Lithospermum erythrorhizon</name>
    <name type="common">Purple gromwell</name>
    <name type="synonym">Lithospermum officinale var. erythrorhizon</name>
    <dbReference type="NCBI Taxonomy" id="34254"/>
    <lineage>
        <taxon>Eukaryota</taxon>
        <taxon>Viridiplantae</taxon>
        <taxon>Streptophyta</taxon>
        <taxon>Embryophyta</taxon>
        <taxon>Tracheophyta</taxon>
        <taxon>Spermatophyta</taxon>
        <taxon>Magnoliopsida</taxon>
        <taxon>eudicotyledons</taxon>
        <taxon>Gunneridae</taxon>
        <taxon>Pentapetalae</taxon>
        <taxon>asterids</taxon>
        <taxon>lamiids</taxon>
        <taxon>Boraginales</taxon>
        <taxon>Boraginaceae</taxon>
        <taxon>Boraginoideae</taxon>
        <taxon>Lithospermeae</taxon>
        <taxon>Lithospermum</taxon>
    </lineage>
</organism>
<dbReference type="SUPFAM" id="SSF52743">
    <property type="entry name" value="Subtilisin-like"/>
    <property type="match status" value="1"/>
</dbReference>
<dbReference type="Gene3D" id="3.30.70.80">
    <property type="entry name" value="Peptidase S8 propeptide/proteinase inhibitor I9"/>
    <property type="match status" value="1"/>
</dbReference>
<dbReference type="GO" id="GO:0006508">
    <property type="term" value="P:proteolysis"/>
    <property type="evidence" value="ECO:0007669"/>
    <property type="project" value="UniProtKB-KW"/>
</dbReference>
<reference evidence="15 16" key="1">
    <citation type="submission" date="2024-01" db="EMBL/GenBank/DDBJ databases">
        <title>The complete chloroplast genome sequence of Lithospermum erythrorhizon: insights into the phylogenetic relationship among Boraginaceae species and the maternal lineages of purple gromwells.</title>
        <authorList>
            <person name="Okada T."/>
            <person name="Watanabe K."/>
        </authorList>
    </citation>
    <scope>NUCLEOTIDE SEQUENCE [LARGE SCALE GENOMIC DNA]</scope>
</reference>
<gene>
    <name evidence="15" type="ORF">LIER_25516</name>
</gene>
<evidence type="ECO:0000256" key="1">
    <source>
        <dbReference type="ARBA" id="ARBA00004613"/>
    </source>
</evidence>
<feature type="domain" description="Subtilisin-like protease fibronectin type-III" evidence="14">
    <location>
        <begin position="672"/>
        <end position="776"/>
    </location>
</feature>
<dbReference type="Pfam" id="PF17766">
    <property type="entry name" value="fn3_6"/>
    <property type="match status" value="1"/>
</dbReference>
<evidence type="ECO:0000256" key="11">
    <source>
        <dbReference type="SAM" id="SignalP"/>
    </source>
</evidence>
<evidence type="ECO:0000256" key="9">
    <source>
        <dbReference type="PIRSR" id="PIRSR615500-1"/>
    </source>
</evidence>
<dbReference type="InterPro" id="IPR041469">
    <property type="entry name" value="Subtilisin-like_FN3"/>
</dbReference>
<dbReference type="GO" id="GO:0004252">
    <property type="term" value="F:serine-type endopeptidase activity"/>
    <property type="evidence" value="ECO:0007669"/>
    <property type="project" value="UniProtKB-UniRule"/>
</dbReference>
<keyword evidence="6 10" id="KW-0378">Hydrolase</keyword>
<dbReference type="Proteomes" id="UP001454036">
    <property type="component" value="Unassembled WGS sequence"/>
</dbReference>